<dbReference type="Pfam" id="PF25019">
    <property type="entry name" value="LRR_R13L1-DRL21"/>
    <property type="match status" value="1"/>
</dbReference>
<dbReference type="PANTHER" id="PTHR47186">
    <property type="entry name" value="LEUCINE-RICH REPEAT-CONTAINING PROTEIN 57"/>
    <property type="match status" value="1"/>
</dbReference>
<accession>A0ABM3IJH7</accession>
<evidence type="ECO:0000259" key="1">
    <source>
        <dbReference type="Pfam" id="PF25019"/>
    </source>
</evidence>
<dbReference type="InterPro" id="IPR056789">
    <property type="entry name" value="LRR_R13L1-DRL21"/>
</dbReference>
<dbReference type="InterPro" id="IPR032675">
    <property type="entry name" value="LRR_dom_sf"/>
</dbReference>
<sequence length="316" mass="35230">MKTLLLNGCTALTGLPNSIGNLKHLRYLDLTSSSIERVPESLCNLQELHTLKLSYCRKLTHLPSSITKLINLRRLNILGTSLREMPPEMSNLKALQTLDEFVIGKDSGSNIKELGKLQNLHGHLSIRGLENVINVEDVSQANVKDKKCLTSLRLKWSGYTDDPLKAREVLGRLQPPSNLECLSIENYGGLSFSPWVGHRLFSCIKRVELSNCKNCYLLPPLGQLTSLEDLVIRGFEMVERIGGEFYSDSDGGGSSSSSSSSSVITKPFQSLQRLRFSNMAEWREWSLVEVEGGVFPNVKSLFMQDCPKLKKACPTE</sequence>
<keyword evidence="2" id="KW-1185">Reference proteome</keyword>
<protein>
    <submittedName>
        <fullName evidence="3">Disease resistance protein At3g14460</fullName>
    </submittedName>
</protein>
<proteinExistence type="predicted"/>
<dbReference type="GeneID" id="125422374"/>
<name>A0ABM3IJH7_ZIZJJ</name>
<gene>
    <name evidence="3" type="primary">LOC125422374</name>
</gene>
<dbReference type="Proteomes" id="UP001652623">
    <property type="component" value="Chromosome 2"/>
</dbReference>
<organism evidence="2 3">
    <name type="scientific">Ziziphus jujuba</name>
    <name type="common">Chinese jujube</name>
    <name type="synonym">Ziziphus sativa</name>
    <dbReference type="NCBI Taxonomy" id="326968"/>
    <lineage>
        <taxon>Eukaryota</taxon>
        <taxon>Viridiplantae</taxon>
        <taxon>Streptophyta</taxon>
        <taxon>Embryophyta</taxon>
        <taxon>Tracheophyta</taxon>
        <taxon>Spermatophyta</taxon>
        <taxon>Magnoliopsida</taxon>
        <taxon>eudicotyledons</taxon>
        <taxon>Gunneridae</taxon>
        <taxon>Pentapetalae</taxon>
        <taxon>rosids</taxon>
        <taxon>fabids</taxon>
        <taxon>Rosales</taxon>
        <taxon>Rhamnaceae</taxon>
        <taxon>Paliureae</taxon>
        <taxon>Ziziphus</taxon>
    </lineage>
</organism>
<evidence type="ECO:0000313" key="3">
    <source>
        <dbReference type="RefSeq" id="XP_048329743.2"/>
    </source>
</evidence>
<dbReference type="PANTHER" id="PTHR47186:SF18">
    <property type="entry name" value="RX N-TERMINAL DOMAIN-CONTAINING PROTEIN"/>
    <property type="match status" value="1"/>
</dbReference>
<feature type="domain" description="R13L1/DRL21-like LRR repeat region" evidence="1">
    <location>
        <begin position="111"/>
        <end position="234"/>
    </location>
</feature>
<reference evidence="2" key="1">
    <citation type="submission" date="2025-05" db="UniProtKB">
        <authorList>
            <consortium name="RefSeq"/>
        </authorList>
    </citation>
    <scope>NUCLEOTIDE SEQUENCE [LARGE SCALE GENOMIC DNA]</scope>
</reference>
<dbReference type="RefSeq" id="XP_048329743.2">
    <property type="nucleotide sequence ID" value="XM_048473786.2"/>
</dbReference>
<dbReference type="SUPFAM" id="SSF52058">
    <property type="entry name" value="L domain-like"/>
    <property type="match status" value="1"/>
</dbReference>
<dbReference type="Gene3D" id="3.80.10.10">
    <property type="entry name" value="Ribonuclease Inhibitor"/>
    <property type="match status" value="2"/>
</dbReference>
<reference evidence="3" key="2">
    <citation type="submission" date="2025-08" db="UniProtKB">
        <authorList>
            <consortium name="RefSeq"/>
        </authorList>
    </citation>
    <scope>IDENTIFICATION</scope>
    <source>
        <tissue evidence="3">Seedling</tissue>
    </source>
</reference>
<evidence type="ECO:0000313" key="2">
    <source>
        <dbReference type="Proteomes" id="UP001652623"/>
    </source>
</evidence>